<proteinExistence type="predicted"/>
<feature type="compositionally biased region" description="Low complexity" evidence="1">
    <location>
        <begin position="20"/>
        <end position="41"/>
    </location>
</feature>
<keyword evidence="4" id="KW-1185">Reference proteome</keyword>
<feature type="region of interest" description="Disordered" evidence="1">
    <location>
        <begin position="1"/>
        <end position="41"/>
    </location>
</feature>
<gene>
    <name evidence="3" type="ORF">DXG03_003764</name>
</gene>
<dbReference type="Proteomes" id="UP000775547">
    <property type="component" value="Unassembled WGS sequence"/>
</dbReference>
<accession>A0A9P7G2L5</accession>
<evidence type="ECO:0000256" key="1">
    <source>
        <dbReference type="SAM" id="MobiDB-lite"/>
    </source>
</evidence>
<evidence type="ECO:0000313" key="3">
    <source>
        <dbReference type="EMBL" id="KAG5639387.1"/>
    </source>
</evidence>
<comment type="caution">
    <text evidence="3">The sequence shown here is derived from an EMBL/GenBank/DDBJ whole genome shotgun (WGS) entry which is preliminary data.</text>
</comment>
<feature type="compositionally biased region" description="Polar residues" evidence="1">
    <location>
        <begin position="9"/>
        <end position="19"/>
    </location>
</feature>
<organism evidence="3 4">
    <name type="scientific">Asterophora parasitica</name>
    <dbReference type="NCBI Taxonomy" id="117018"/>
    <lineage>
        <taxon>Eukaryota</taxon>
        <taxon>Fungi</taxon>
        <taxon>Dikarya</taxon>
        <taxon>Basidiomycota</taxon>
        <taxon>Agaricomycotina</taxon>
        <taxon>Agaricomycetes</taxon>
        <taxon>Agaricomycetidae</taxon>
        <taxon>Agaricales</taxon>
        <taxon>Tricholomatineae</taxon>
        <taxon>Lyophyllaceae</taxon>
        <taxon>Asterophora</taxon>
    </lineage>
</organism>
<dbReference type="Pfam" id="PF03732">
    <property type="entry name" value="Retrotrans_gag"/>
    <property type="match status" value="1"/>
</dbReference>
<reference evidence="3" key="2">
    <citation type="submission" date="2021-10" db="EMBL/GenBank/DDBJ databases">
        <title>Phylogenomics reveals ancestral predisposition of the termite-cultivated fungus Termitomyces towards a domesticated lifestyle.</title>
        <authorList>
            <person name="Auxier B."/>
            <person name="Grum-Grzhimaylo A."/>
            <person name="Cardenas M.E."/>
            <person name="Lodge J.D."/>
            <person name="Laessoe T."/>
            <person name="Pedersen O."/>
            <person name="Smith M.E."/>
            <person name="Kuyper T.W."/>
            <person name="Franco-Molano E.A."/>
            <person name="Baroni T.J."/>
            <person name="Aanen D.K."/>
        </authorList>
    </citation>
    <scope>NUCLEOTIDE SEQUENCE</scope>
    <source>
        <strain evidence="3">AP01</strain>
        <tissue evidence="3">Mycelium</tissue>
    </source>
</reference>
<protein>
    <recommendedName>
        <fullName evidence="2">Retrotransposon gag domain-containing protein</fullName>
    </recommendedName>
</protein>
<evidence type="ECO:0000259" key="2">
    <source>
        <dbReference type="Pfam" id="PF03732"/>
    </source>
</evidence>
<reference evidence="3" key="1">
    <citation type="submission" date="2020-07" db="EMBL/GenBank/DDBJ databases">
        <authorList>
            <person name="Nieuwenhuis M."/>
            <person name="Van De Peppel L.J.J."/>
        </authorList>
    </citation>
    <scope>NUCLEOTIDE SEQUENCE</scope>
    <source>
        <strain evidence="3">AP01</strain>
        <tissue evidence="3">Mycelium</tissue>
    </source>
</reference>
<sequence>MDPHGFEDQQWTDPQWQAEGQTQGNPTPQPDQQPQGPTTAQPTWADFAQLVQGFTSMGQALRQSQELNAQTMHAMHAITDHLAQLGTMAVQPTPFIVPTQPAAPSVHITDPWGAPHFHEPQPFKGKAADVPKFLQDICNMVQLLCTQLPLKEDCCIYMALFLEDRSPKQWYTYVKKSKTHLLQDFDTFCKAFEAHFGNPDIAGDVNVKLLALVQTSSAATHASQYTKLLIHVDWSEQMKIDNFYCSLKTSVKDMIMLTHLQDHPKVFKKYLDFVIEIDNHVHRHEQEHKLKAKVNATKSAAH</sequence>
<feature type="domain" description="Retrotransposon gag" evidence="2">
    <location>
        <begin position="161"/>
        <end position="248"/>
    </location>
</feature>
<dbReference type="InterPro" id="IPR005162">
    <property type="entry name" value="Retrotrans_gag_dom"/>
</dbReference>
<evidence type="ECO:0000313" key="4">
    <source>
        <dbReference type="Proteomes" id="UP000775547"/>
    </source>
</evidence>
<dbReference type="AlphaFoldDB" id="A0A9P7G2L5"/>
<dbReference type="EMBL" id="JABCKV010002218">
    <property type="protein sequence ID" value="KAG5639387.1"/>
    <property type="molecule type" value="Genomic_DNA"/>
</dbReference>
<dbReference type="OrthoDB" id="5582182at2759"/>
<name>A0A9P7G2L5_9AGAR</name>